<feature type="region of interest" description="Disordered" evidence="1">
    <location>
        <begin position="384"/>
        <end position="409"/>
    </location>
</feature>
<name>A0A430HCK3_9BURK</name>
<keyword evidence="2" id="KW-0547">Nucleotide-binding</keyword>
<evidence type="ECO:0000256" key="1">
    <source>
        <dbReference type="SAM" id="MobiDB-lite"/>
    </source>
</evidence>
<dbReference type="GO" id="GO:0005524">
    <property type="term" value="F:ATP binding"/>
    <property type="evidence" value="ECO:0007669"/>
    <property type="project" value="UniProtKB-KW"/>
</dbReference>
<keyword evidence="2" id="KW-0067">ATP-binding</keyword>
<dbReference type="InterPro" id="IPR027417">
    <property type="entry name" value="P-loop_NTPase"/>
</dbReference>
<sequence>MEHFARPILAKTLADGLQGRAAFGDASSGLFLSAPRRTGKSTFLQLDLTPELESRGAVVVYCDLWSDTKRNPAHLIADSIANELSKHLGIVARTAKSMGLEEVNLAGWMKIDTTRIGKIDGITLTDAVKALHEVAKKPIALIIDEAQHSLTSTLGESAMTALKSARDQMNRPGRFNLMLVMSGSDRDKLLRLVNSNGAPFYGSSVQQLPNLGLEFVSRAAALIEQQLPARHPINVDKLLIAFNTLSCRPQFFASALGDVLNPLNPSPESCEDRLVAAALKRLADDEAHMKSDFLALRPLEQSVLWRLLDQGSHFRPYDADALNFYAEKTDERVTAQQVQHVLEVLRTRTPSMVWKSARGDYAIQEAMMYEWFAKLNQAGAWPPVGPERPLPRSTPLSRLRDRARRSQVG</sequence>
<dbReference type="EMBL" id="RXLQ01000030">
    <property type="protein sequence ID" value="RSZ55240.1"/>
    <property type="molecule type" value="Genomic_DNA"/>
</dbReference>
<dbReference type="RefSeq" id="WP_126077772.1">
    <property type="nucleotide sequence ID" value="NZ_CP051166.1"/>
</dbReference>
<evidence type="ECO:0000313" key="3">
    <source>
        <dbReference type="Proteomes" id="UP000278085"/>
    </source>
</evidence>
<accession>A0A430HCK3</accession>
<dbReference type="SUPFAM" id="SSF52540">
    <property type="entry name" value="P-loop containing nucleoside triphosphate hydrolases"/>
    <property type="match status" value="1"/>
</dbReference>
<proteinExistence type="predicted"/>
<dbReference type="Gene3D" id="3.40.50.300">
    <property type="entry name" value="P-loop containing nucleotide triphosphate hydrolases"/>
    <property type="match status" value="1"/>
</dbReference>
<comment type="caution">
    <text evidence="2">The sequence shown here is derived from an EMBL/GenBank/DDBJ whole genome shotgun (WGS) entry which is preliminary data.</text>
</comment>
<protein>
    <submittedName>
        <fullName evidence="2">ATP-binding protein</fullName>
    </submittedName>
</protein>
<gene>
    <name evidence="2" type="ORF">EJB06_30410</name>
</gene>
<dbReference type="Proteomes" id="UP000278085">
    <property type="component" value="Unassembled WGS sequence"/>
</dbReference>
<reference evidence="2 3" key="1">
    <citation type="submission" date="2018-12" db="EMBL/GenBank/DDBJ databases">
        <authorList>
            <person name="Yang E."/>
        </authorList>
    </citation>
    <scope>NUCLEOTIDE SEQUENCE [LARGE SCALE GENOMIC DNA]</scope>
    <source>
        <strain evidence="2 3">SOD</strain>
    </source>
</reference>
<organism evidence="2 3">
    <name type="scientific">Massilia atriviolacea</name>
    <dbReference type="NCBI Taxonomy" id="2495579"/>
    <lineage>
        <taxon>Bacteria</taxon>
        <taxon>Pseudomonadati</taxon>
        <taxon>Pseudomonadota</taxon>
        <taxon>Betaproteobacteria</taxon>
        <taxon>Burkholderiales</taxon>
        <taxon>Oxalobacteraceae</taxon>
        <taxon>Telluria group</taxon>
        <taxon>Massilia</taxon>
    </lineage>
</organism>
<dbReference type="AlphaFoldDB" id="A0A430HCK3"/>
<keyword evidence="3" id="KW-1185">Reference proteome</keyword>
<dbReference type="OrthoDB" id="8576717at2"/>
<evidence type="ECO:0000313" key="2">
    <source>
        <dbReference type="EMBL" id="RSZ55240.1"/>
    </source>
</evidence>